<feature type="transmembrane region" description="Helical" evidence="6">
    <location>
        <begin position="48"/>
        <end position="69"/>
    </location>
</feature>
<evidence type="ECO:0000256" key="4">
    <source>
        <dbReference type="ARBA" id="ARBA00022989"/>
    </source>
</evidence>
<feature type="transmembrane region" description="Helical" evidence="6">
    <location>
        <begin position="81"/>
        <end position="101"/>
    </location>
</feature>
<dbReference type="GO" id="GO:0005886">
    <property type="term" value="C:plasma membrane"/>
    <property type="evidence" value="ECO:0007669"/>
    <property type="project" value="UniProtKB-SubCell"/>
</dbReference>
<dbReference type="Proteomes" id="UP000463224">
    <property type="component" value="Unassembled WGS sequence"/>
</dbReference>
<feature type="transmembrane region" description="Helical" evidence="6">
    <location>
        <begin position="142"/>
        <end position="166"/>
    </location>
</feature>
<keyword evidence="9" id="KW-1185">Reference proteome</keyword>
<protein>
    <submittedName>
        <fullName evidence="8">MFS transporter</fullName>
    </submittedName>
</protein>
<proteinExistence type="predicted"/>
<evidence type="ECO:0000259" key="7">
    <source>
        <dbReference type="PROSITE" id="PS50850"/>
    </source>
</evidence>
<dbReference type="PROSITE" id="PS50850">
    <property type="entry name" value="MFS"/>
    <property type="match status" value="1"/>
</dbReference>
<dbReference type="InterPro" id="IPR050189">
    <property type="entry name" value="MFS_Efflux_Transporters"/>
</dbReference>
<dbReference type="PANTHER" id="PTHR43124:SF3">
    <property type="entry name" value="CHLORAMPHENICOL EFFLUX PUMP RV0191"/>
    <property type="match status" value="1"/>
</dbReference>
<dbReference type="Pfam" id="PF07690">
    <property type="entry name" value="MFS_1"/>
    <property type="match status" value="1"/>
</dbReference>
<dbReference type="Gene3D" id="1.20.1250.20">
    <property type="entry name" value="MFS general substrate transporter like domains"/>
    <property type="match status" value="1"/>
</dbReference>
<dbReference type="InterPro" id="IPR011701">
    <property type="entry name" value="MFS"/>
</dbReference>
<organism evidence="8 9">
    <name type="scientific">Nitratireductor arenosus</name>
    <dbReference type="NCBI Taxonomy" id="2682096"/>
    <lineage>
        <taxon>Bacteria</taxon>
        <taxon>Pseudomonadati</taxon>
        <taxon>Pseudomonadota</taxon>
        <taxon>Alphaproteobacteria</taxon>
        <taxon>Hyphomicrobiales</taxon>
        <taxon>Phyllobacteriaceae</taxon>
        <taxon>Nitratireductor</taxon>
    </lineage>
</organism>
<dbReference type="InterPro" id="IPR036259">
    <property type="entry name" value="MFS_trans_sf"/>
</dbReference>
<dbReference type="PANTHER" id="PTHR43124">
    <property type="entry name" value="PURINE EFFLUX PUMP PBUE"/>
    <property type="match status" value="1"/>
</dbReference>
<accession>A0A844QFN7</accession>
<keyword evidence="3 6" id="KW-0812">Transmembrane</keyword>
<comment type="subcellular location">
    <subcellularLocation>
        <location evidence="1">Cell membrane</location>
        <topology evidence="1">Multi-pass membrane protein</topology>
    </subcellularLocation>
</comment>
<evidence type="ECO:0000256" key="1">
    <source>
        <dbReference type="ARBA" id="ARBA00004651"/>
    </source>
</evidence>
<gene>
    <name evidence="8" type="ORF">GN330_12665</name>
</gene>
<evidence type="ECO:0000256" key="6">
    <source>
        <dbReference type="SAM" id="Phobius"/>
    </source>
</evidence>
<feature type="transmembrane region" description="Helical" evidence="6">
    <location>
        <begin position="252"/>
        <end position="274"/>
    </location>
</feature>
<feature type="transmembrane region" description="Helical" evidence="6">
    <location>
        <begin position="342"/>
        <end position="368"/>
    </location>
</feature>
<evidence type="ECO:0000256" key="2">
    <source>
        <dbReference type="ARBA" id="ARBA00022475"/>
    </source>
</evidence>
<dbReference type="AlphaFoldDB" id="A0A844QFN7"/>
<comment type="caution">
    <text evidence="8">The sequence shown here is derived from an EMBL/GenBank/DDBJ whole genome shotgun (WGS) entry which is preliminary data.</text>
</comment>
<dbReference type="CDD" id="cd06174">
    <property type="entry name" value="MFS"/>
    <property type="match status" value="1"/>
</dbReference>
<feature type="transmembrane region" description="Helical" evidence="6">
    <location>
        <begin position="374"/>
        <end position="395"/>
    </location>
</feature>
<feature type="domain" description="Major facilitator superfamily (MFS) profile" evidence="7">
    <location>
        <begin position="17"/>
        <end position="398"/>
    </location>
</feature>
<keyword evidence="5 6" id="KW-0472">Membrane</keyword>
<keyword evidence="2" id="KW-1003">Cell membrane</keyword>
<evidence type="ECO:0000313" key="9">
    <source>
        <dbReference type="Proteomes" id="UP000463224"/>
    </source>
</evidence>
<dbReference type="InterPro" id="IPR020846">
    <property type="entry name" value="MFS_dom"/>
</dbReference>
<sequence length="401" mass="40495">MRQDLTTAAEGPRRIAALIFLLLAGILAGTQLGKIAPLVAWYRAEAGFSLVMVGWLTSTLGLFVALAALPAAFAIDRAGLYRSYLVSAIALAIGGVGLALFDGPLAALAARLVEALGYLILVIAIPALLATLAPERLKAPALAIWGGFVPLGYAVADFLSAAMLPTHSPQRFLLVSVALFIVLAALAAWLARGLEPVADTARPAGGTPGVARLAASFSAPVALSALAFGVYVILSIGFFTFLPSFVAEGPPVVLSAGMIALLVPLGNVLAGVLLKQRDARFAALVIMAGFLASAASAVPFFGAGDPVLATASAMVFAIAGGVVAAGIFASVPFIVPPGGAAAIVIGLIAQSGGLGTLAGAPLAGYVIGRFGWSGFGWALAAFSLLGFICMAPLVARRRRPA</sequence>
<feature type="transmembrane region" description="Helical" evidence="6">
    <location>
        <begin position="281"/>
        <end position="301"/>
    </location>
</feature>
<feature type="transmembrane region" description="Helical" evidence="6">
    <location>
        <begin position="107"/>
        <end position="130"/>
    </location>
</feature>
<evidence type="ECO:0000256" key="3">
    <source>
        <dbReference type="ARBA" id="ARBA00022692"/>
    </source>
</evidence>
<dbReference type="GO" id="GO:0022857">
    <property type="term" value="F:transmembrane transporter activity"/>
    <property type="evidence" value="ECO:0007669"/>
    <property type="project" value="InterPro"/>
</dbReference>
<feature type="transmembrane region" description="Helical" evidence="6">
    <location>
        <begin position="313"/>
        <end position="335"/>
    </location>
</feature>
<evidence type="ECO:0000313" key="8">
    <source>
        <dbReference type="EMBL" id="MVA98095.1"/>
    </source>
</evidence>
<evidence type="ECO:0000256" key="5">
    <source>
        <dbReference type="ARBA" id="ARBA00023136"/>
    </source>
</evidence>
<keyword evidence="4 6" id="KW-1133">Transmembrane helix</keyword>
<dbReference type="SUPFAM" id="SSF103473">
    <property type="entry name" value="MFS general substrate transporter"/>
    <property type="match status" value="1"/>
</dbReference>
<reference evidence="8 9" key="1">
    <citation type="submission" date="2019-12" db="EMBL/GenBank/DDBJ databases">
        <title>Nitratireductor arenosus sp. nov., Isolated from sea sand, Jeju island, South Korea.</title>
        <authorList>
            <person name="Kim W."/>
        </authorList>
    </citation>
    <scope>NUCLEOTIDE SEQUENCE [LARGE SCALE GENOMIC DNA]</scope>
    <source>
        <strain evidence="8 9">CAU 1489</strain>
    </source>
</reference>
<feature type="transmembrane region" description="Helical" evidence="6">
    <location>
        <begin position="221"/>
        <end position="246"/>
    </location>
</feature>
<dbReference type="EMBL" id="WPHG01000003">
    <property type="protein sequence ID" value="MVA98095.1"/>
    <property type="molecule type" value="Genomic_DNA"/>
</dbReference>
<dbReference type="RefSeq" id="WP_156713073.1">
    <property type="nucleotide sequence ID" value="NZ_WPHG01000003.1"/>
</dbReference>
<name>A0A844QFN7_9HYPH</name>
<feature type="transmembrane region" description="Helical" evidence="6">
    <location>
        <begin position="172"/>
        <end position="191"/>
    </location>
</feature>